<dbReference type="InterPro" id="IPR010987">
    <property type="entry name" value="Glutathione-S-Trfase_C-like"/>
</dbReference>
<dbReference type="InterPro" id="IPR004045">
    <property type="entry name" value="Glutathione_S-Trfase_N"/>
</dbReference>
<feature type="domain" description="GST C-terminal" evidence="2">
    <location>
        <begin position="94"/>
        <end position="235"/>
    </location>
</feature>
<evidence type="ECO:0000313" key="3">
    <source>
        <dbReference type="EMBL" id="KAJ6643640.1"/>
    </source>
</evidence>
<dbReference type="AlphaFoldDB" id="A0A9Q0N535"/>
<feature type="domain" description="GST N-terminal" evidence="1">
    <location>
        <begin position="8"/>
        <end position="92"/>
    </location>
</feature>
<feature type="non-terminal residue" evidence="3">
    <location>
        <position position="1"/>
    </location>
</feature>
<dbReference type="Gene3D" id="1.20.1050.10">
    <property type="match status" value="1"/>
</dbReference>
<evidence type="ECO:0000259" key="2">
    <source>
        <dbReference type="PROSITE" id="PS50405"/>
    </source>
</evidence>
<dbReference type="InterPro" id="IPR036282">
    <property type="entry name" value="Glutathione-S-Trfase_C_sf"/>
</dbReference>
<dbReference type="InterPro" id="IPR004046">
    <property type="entry name" value="GST_C"/>
</dbReference>
<gene>
    <name evidence="3" type="primary">GST1_10</name>
    <name evidence="3" type="ORF">Bhyg_08603</name>
</gene>
<dbReference type="SUPFAM" id="SSF47616">
    <property type="entry name" value="GST C-terminal domain-like"/>
    <property type="match status" value="1"/>
</dbReference>
<accession>A0A9Q0N535</accession>
<evidence type="ECO:0000313" key="4">
    <source>
        <dbReference type="Proteomes" id="UP001151699"/>
    </source>
</evidence>
<dbReference type="Gene3D" id="3.40.30.10">
    <property type="entry name" value="Glutaredoxin"/>
    <property type="match status" value="1"/>
</dbReference>
<proteinExistence type="predicted"/>
<dbReference type="PANTHER" id="PTHR11571">
    <property type="entry name" value="GLUTATHIONE S-TRANSFERASE"/>
    <property type="match status" value="1"/>
</dbReference>
<dbReference type="InterPro" id="IPR036249">
    <property type="entry name" value="Thioredoxin-like_sf"/>
</dbReference>
<dbReference type="OrthoDB" id="414243at2759"/>
<dbReference type="EMBL" id="WJQU01000002">
    <property type="protein sequence ID" value="KAJ6643640.1"/>
    <property type="molecule type" value="Genomic_DNA"/>
</dbReference>
<dbReference type="SUPFAM" id="SSF52833">
    <property type="entry name" value="Thioredoxin-like"/>
    <property type="match status" value="1"/>
</dbReference>
<name>A0A9Q0N535_9DIPT</name>
<comment type="caution">
    <text evidence="3">The sequence shown here is derived from an EMBL/GenBank/DDBJ whole genome shotgun (WGS) entry which is preliminary data.</text>
</comment>
<keyword evidence="4" id="KW-1185">Reference proteome</keyword>
<sequence>EIMANSGPQYRLVYYDVRALAEPIRWIFSYASPGIMTPGLKKLKKVLCPILVYSFESTVGQIPVLYEKGRKEELSQSHVISRYLAKKFGLVGDNDWDNAREDEVISMVFDLFLFWRTTCFTRIPEQKKIFRGMLDPRVQLYYRKFSEILNEKPGDFILGTKLSHADFWLANLVSMLDRPFVGDHPIMAPGMPQPTEDDIYIGLTAEYPLLKKHMEVVENIPQIKEWIAKRHQTIL</sequence>
<organism evidence="3 4">
    <name type="scientific">Pseudolycoriella hygida</name>
    <dbReference type="NCBI Taxonomy" id="35572"/>
    <lineage>
        <taxon>Eukaryota</taxon>
        <taxon>Metazoa</taxon>
        <taxon>Ecdysozoa</taxon>
        <taxon>Arthropoda</taxon>
        <taxon>Hexapoda</taxon>
        <taxon>Insecta</taxon>
        <taxon>Pterygota</taxon>
        <taxon>Neoptera</taxon>
        <taxon>Endopterygota</taxon>
        <taxon>Diptera</taxon>
        <taxon>Nematocera</taxon>
        <taxon>Sciaroidea</taxon>
        <taxon>Sciaridae</taxon>
        <taxon>Pseudolycoriella</taxon>
    </lineage>
</organism>
<dbReference type="Proteomes" id="UP001151699">
    <property type="component" value="Chromosome B"/>
</dbReference>
<reference evidence="3" key="1">
    <citation type="submission" date="2022-07" db="EMBL/GenBank/DDBJ databases">
        <authorList>
            <person name="Trinca V."/>
            <person name="Uliana J.V.C."/>
            <person name="Torres T.T."/>
            <person name="Ward R.J."/>
            <person name="Monesi N."/>
        </authorList>
    </citation>
    <scope>NUCLEOTIDE SEQUENCE</scope>
    <source>
        <strain evidence="3">HSMRA1968</strain>
        <tissue evidence="3">Whole embryos</tissue>
    </source>
</reference>
<dbReference type="PROSITE" id="PS50404">
    <property type="entry name" value="GST_NTER"/>
    <property type="match status" value="1"/>
</dbReference>
<dbReference type="PROSITE" id="PS50405">
    <property type="entry name" value="GST_CTER"/>
    <property type="match status" value="1"/>
</dbReference>
<dbReference type="PANTHER" id="PTHR11571:SF260">
    <property type="entry name" value="GLUTATHIONE S-TRANSFERASE"/>
    <property type="match status" value="1"/>
</dbReference>
<dbReference type="GO" id="GO:0006749">
    <property type="term" value="P:glutathione metabolic process"/>
    <property type="evidence" value="ECO:0007669"/>
    <property type="project" value="TreeGrafter"/>
</dbReference>
<dbReference type="GO" id="GO:0004364">
    <property type="term" value="F:glutathione transferase activity"/>
    <property type="evidence" value="ECO:0007669"/>
    <property type="project" value="TreeGrafter"/>
</dbReference>
<protein>
    <submittedName>
        <fullName evidence="3">Glutathione S-transferase</fullName>
    </submittedName>
</protein>
<dbReference type="Pfam" id="PF14497">
    <property type="entry name" value="GST_C_3"/>
    <property type="match status" value="1"/>
</dbReference>
<evidence type="ECO:0000259" key="1">
    <source>
        <dbReference type="PROSITE" id="PS50404"/>
    </source>
</evidence>
<dbReference type="InterPro" id="IPR050213">
    <property type="entry name" value="GST_superfamily"/>
</dbReference>